<protein>
    <submittedName>
        <fullName evidence="2">Choice-of-anchor H family protein</fullName>
    </submittedName>
</protein>
<feature type="signal peptide" evidence="1">
    <location>
        <begin position="1"/>
        <end position="22"/>
    </location>
</feature>
<dbReference type="Proteomes" id="UP000662770">
    <property type="component" value="Chromosome"/>
</dbReference>
<gene>
    <name evidence="2" type="ORF">JYB87_05200</name>
</gene>
<name>A0ABX7QT27_9GAMM</name>
<keyword evidence="3" id="KW-1185">Reference proteome</keyword>
<feature type="chain" id="PRO_5045776891" evidence="1">
    <location>
        <begin position="23"/>
        <end position="263"/>
    </location>
</feature>
<accession>A0ABX7QT27</accession>
<proteinExistence type="predicted"/>
<evidence type="ECO:0000313" key="2">
    <source>
        <dbReference type="EMBL" id="QSX34636.1"/>
    </source>
</evidence>
<keyword evidence="1" id="KW-0732">Signal</keyword>
<evidence type="ECO:0000256" key="1">
    <source>
        <dbReference type="SAM" id="SignalP"/>
    </source>
</evidence>
<sequence>MKTLNYVAVLVASLTFGSMANAAEQATVNVIEYGVDHSQAAAERQKSVSQLQLMPQAATELNTLSREQKQAEISASVATANKSKLQAVSSLTQHSYYHEFSFFSAEAYLLSDDNYDGFYHSFSLNFDADVYGAYANESVPVYAVIYISRNGGDWTYLHTTDVFYLQGSSAFDSYEVITSLDSGYPTDHYDILIDLYELGYDDIVATISSDDTNSLYALPLQSYNRDQVYDSGYQETVVVSGGSLSALVLLGLGLVGWRRRIAA</sequence>
<dbReference type="InterPro" id="IPR020008">
    <property type="entry name" value="GlyGly_CTERM"/>
</dbReference>
<dbReference type="RefSeq" id="WP_207355836.1">
    <property type="nucleotide sequence ID" value="NZ_CP071503.1"/>
</dbReference>
<organism evidence="2 3">
    <name type="scientific">Shewanella avicenniae</name>
    <dbReference type="NCBI Taxonomy" id="2814294"/>
    <lineage>
        <taxon>Bacteria</taxon>
        <taxon>Pseudomonadati</taxon>
        <taxon>Pseudomonadota</taxon>
        <taxon>Gammaproteobacteria</taxon>
        <taxon>Alteromonadales</taxon>
        <taxon>Shewanellaceae</taxon>
        <taxon>Shewanella</taxon>
    </lineage>
</organism>
<dbReference type="NCBIfam" id="TIGR03501">
    <property type="entry name" value="GlyGly_CTERM"/>
    <property type="match status" value="1"/>
</dbReference>
<dbReference type="NCBIfam" id="NF038116">
    <property type="entry name" value="Sden1266_dom"/>
    <property type="match status" value="1"/>
</dbReference>
<reference evidence="2 3" key="1">
    <citation type="submission" date="2021-03" db="EMBL/GenBank/DDBJ databases">
        <title>Novel species identification of genus Shewanella.</title>
        <authorList>
            <person name="Liu G."/>
            <person name="Zhang Q."/>
        </authorList>
    </citation>
    <scope>NUCLEOTIDE SEQUENCE [LARGE SCALE GENOMIC DNA]</scope>
    <source>
        <strain evidence="2 3">FJAT-51800</strain>
    </source>
</reference>
<evidence type="ECO:0000313" key="3">
    <source>
        <dbReference type="Proteomes" id="UP000662770"/>
    </source>
</evidence>
<dbReference type="EMBL" id="CP071503">
    <property type="protein sequence ID" value="QSX34636.1"/>
    <property type="molecule type" value="Genomic_DNA"/>
</dbReference>